<feature type="transmembrane region" description="Helical" evidence="1">
    <location>
        <begin position="25"/>
        <end position="43"/>
    </location>
</feature>
<keyword evidence="1" id="KW-1133">Transmembrane helix</keyword>
<evidence type="ECO:0000313" key="2">
    <source>
        <dbReference type="EMBL" id="KIL79088.1"/>
    </source>
</evidence>
<accession>A0ABR5AWI5</accession>
<dbReference type="Pfam" id="PF06942">
    <property type="entry name" value="GlpM"/>
    <property type="match status" value="1"/>
</dbReference>
<gene>
    <name evidence="2" type="ORF">SD77_3889</name>
</gene>
<keyword evidence="1" id="KW-0472">Membrane</keyword>
<evidence type="ECO:0000313" key="3">
    <source>
        <dbReference type="Proteomes" id="UP000031982"/>
    </source>
</evidence>
<name>A0ABR5AWI5_BACBA</name>
<dbReference type="RefSeq" id="WP_041096198.1">
    <property type="nucleotide sequence ID" value="NZ_BSSZ01000004.1"/>
</dbReference>
<organism evidence="2 3">
    <name type="scientific">Bacillus badius</name>
    <dbReference type="NCBI Taxonomy" id="1455"/>
    <lineage>
        <taxon>Bacteria</taxon>
        <taxon>Bacillati</taxon>
        <taxon>Bacillota</taxon>
        <taxon>Bacilli</taxon>
        <taxon>Bacillales</taxon>
        <taxon>Bacillaceae</taxon>
        <taxon>Pseudobacillus</taxon>
    </lineage>
</organism>
<protein>
    <recommendedName>
        <fullName evidence="4">GlpM family protein</fullName>
    </recommendedName>
</protein>
<dbReference type="GeneID" id="92776895"/>
<sequence length="113" mass="12275">MSYIVQFVIGGMILVAASLLSQSKYLFLSGVITLLPVMTLINVSLQLKNMNLNEFQTTQKSAVFGALGAVILVAGIFLLTHWVKPLHAVIGASCIYLFYMAGYLILFSDKVSA</sequence>
<dbReference type="Proteomes" id="UP000031982">
    <property type="component" value="Unassembled WGS sequence"/>
</dbReference>
<feature type="transmembrane region" description="Helical" evidence="1">
    <location>
        <begin position="88"/>
        <end position="107"/>
    </location>
</feature>
<reference evidence="2 3" key="1">
    <citation type="submission" date="2015-01" db="EMBL/GenBank/DDBJ databases">
        <title>Genome Assembly of Bacillus badius MTCC 1458.</title>
        <authorList>
            <person name="Verma A."/>
            <person name="Khatri I."/>
            <person name="Mual P."/>
            <person name="Subramanian S."/>
            <person name="Krishnamurthi S."/>
        </authorList>
    </citation>
    <scope>NUCLEOTIDE SEQUENCE [LARGE SCALE GENOMIC DNA]</scope>
    <source>
        <strain evidence="2 3">MTCC 1458</strain>
    </source>
</reference>
<keyword evidence="3" id="KW-1185">Reference proteome</keyword>
<evidence type="ECO:0000256" key="1">
    <source>
        <dbReference type="SAM" id="Phobius"/>
    </source>
</evidence>
<feature type="transmembrane region" description="Helical" evidence="1">
    <location>
        <begin position="63"/>
        <end position="82"/>
    </location>
</feature>
<comment type="caution">
    <text evidence="2">The sequence shown here is derived from an EMBL/GenBank/DDBJ whole genome shotgun (WGS) entry which is preliminary data.</text>
</comment>
<keyword evidence="1" id="KW-0812">Transmembrane</keyword>
<dbReference type="EMBL" id="JXLP01000005">
    <property type="protein sequence ID" value="KIL79088.1"/>
    <property type="molecule type" value="Genomic_DNA"/>
</dbReference>
<proteinExistence type="predicted"/>
<dbReference type="InterPro" id="IPR009707">
    <property type="entry name" value="GlpM/YdgC"/>
</dbReference>
<evidence type="ECO:0008006" key="4">
    <source>
        <dbReference type="Google" id="ProtNLM"/>
    </source>
</evidence>